<name>A0ABM9QPK0_9VIBR</name>
<gene>
    <name evidence="1" type="ORF">VCR4J5_1510073</name>
</gene>
<reference evidence="1 2" key="1">
    <citation type="submission" date="2014-06" db="EMBL/GenBank/DDBJ databases">
        <authorList>
            <person name="Le Roux F."/>
        </authorList>
    </citation>
    <scope>NUCLEOTIDE SEQUENCE [LARGE SCALE GENOMIC DNA]</scope>
    <source>
        <strain evidence="1 2">J5-4</strain>
    </source>
</reference>
<evidence type="ECO:0000313" key="2">
    <source>
        <dbReference type="Proteomes" id="UP000049077"/>
    </source>
</evidence>
<keyword evidence="2" id="KW-1185">Reference proteome</keyword>
<protein>
    <submittedName>
        <fullName evidence="1">Uncharacterized protein</fullName>
    </submittedName>
</protein>
<proteinExistence type="predicted"/>
<dbReference type="EMBL" id="CCJX01000059">
    <property type="protein sequence ID" value="CDT11459.1"/>
    <property type="molecule type" value="Genomic_DNA"/>
</dbReference>
<organism evidence="1 2">
    <name type="scientific">Vibrio crassostreae</name>
    <dbReference type="NCBI Taxonomy" id="246167"/>
    <lineage>
        <taxon>Bacteria</taxon>
        <taxon>Pseudomonadati</taxon>
        <taxon>Pseudomonadota</taxon>
        <taxon>Gammaproteobacteria</taxon>
        <taxon>Vibrionales</taxon>
        <taxon>Vibrionaceae</taxon>
        <taxon>Vibrio</taxon>
    </lineage>
</organism>
<dbReference type="Proteomes" id="UP000049077">
    <property type="component" value="Unassembled WGS sequence"/>
</dbReference>
<comment type="caution">
    <text evidence="1">The sequence shown here is derived from an EMBL/GenBank/DDBJ whole genome shotgun (WGS) entry which is preliminary data.</text>
</comment>
<evidence type="ECO:0000313" key="1">
    <source>
        <dbReference type="EMBL" id="CDT11459.1"/>
    </source>
</evidence>
<sequence length="64" mass="7562">MDKRIEALVRYTDGAELRVGDRWIDKVCQKEPRYNHLCYQAVYAEHEYVRFGDDSLTVRGKNSP</sequence>
<accession>A0ABM9QPK0</accession>